<reference evidence="3 4" key="1">
    <citation type="submission" date="2020-04" db="EMBL/GenBank/DDBJ databases">
        <title>Perkinsus chesapeaki whole genome sequence.</title>
        <authorList>
            <person name="Bogema D.R."/>
        </authorList>
    </citation>
    <scope>NUCLEOTIDE SEQUENCE [LARGE SCALE GENOMIC DNA]</scope>
    <source>
        <strain evidence="3">ATCC PRA-425</strain>
    </source>
</reference>
<dbReference type="PROSITE" id="PS50879">
    <property type="entry name" value="RNASE_H_1"/>
    <property type="match status" value="1"/>
</dbReference>
<dbReference type="InterPro" id="IPR036397">
    <property type="entry name" value="RNaseH_sf"/>
</dbReference>
<dbReference type="AlphaFoldDB" id="A0A7J6L023"/>
<protein>
    <submittedName>
        <fullName evidence="3">Uncharacterized protein</fullName>
    </submittedName>
</protein>
<organism evidence="3 4">
    <name type="scientific">Perkinsus chesapeaki</name>
    <name type="common">Clam parasite</name>
    <name type="synonym">Perkinsus andrewsi</name>
    <dbReference type="NCBI Taxonomy" id="330153"/>
    <lineage>
        <taxon>Eukaryota</taxon>
        <taxon>Sar</taxon>
        <taxon>Alveolata</taxon>
        <taxon>Perkinsozoa</taxon>
        <taxon>Perkinsea</taxon>
        <taxon>Perkinsida</taxon>
        <taxon>Perkinsidae</taxon>
        <taxon>Perkinsus</taxon>
    </lineage>
</organism>
<sequence length="934" mass="103685">LLAVRERPPPRYGISHRGLEFPRVALRRQNCGGSQLTGERAQGENASLHSYLVGHVSVPGGQKRKRSLGVPQGSCTGPVCFMIGTIGLGLELSKPNTRFIQKVVIYADDIAVHLEAGSVEDLLYAIRDTDEIVERWAMETNLQVNRKKNEIYVPDTRLKEDLKEMLIREGNMATAFLLKSTVKWLGVKLSTSWRTHIDHVVAMAMATISLCAGYWQKSWGNSMNNALLIWGQVVCPQVLYGVELYGVELNAKWLIRKFEKLQATFVRAVFGLTKSCPTKVLAWFFSCITSSLWDRAAERCAKRWLHTATRVNNREAKGLKLWGVDMSVAREQLTAVMEFPRNLITYIGDGRPKLSVDQCVRKVVYYTDGSVAHRGGIGSSVGCGIVRDADGKPCDKERYSYRGYRLPNFCSITQAELCGILYALKWFNEEDHVNIEEIVLNVDSQSVIRKLQKEMVNELVYWIHQEIRMCKVVVRVIWIKGHSGRIENECADICANLARNGERMAPDRIRASAAYTRREIISEANSWVDKCDYCMEQKPAKRAKLVTAPRVPRGLVDLYARGKHIAIDHGYPAPSWVHAAEPSTKAFLVVTDIATGFTEATPDVKGMTTATTLFESWVGDNFIDAPALRSPLMSCGVKVLTVPPNSPFANGSAEARVGRVKRLLPSTKLPWDQALAYVQLAINSQKRASGYSAAELMGLSSDTPDWLRTVLKKAVGAARISTLQAHVRDCLRSTAARPGTPVKDGDLVVWRRPDCRPIEGAVVVLTSVQVDQGPFYYLASLAGYSFRLRPLGAREDQTVAVSACHLEERHALVDWERPTVEASIPISSLKNGELILCRISGGEDAIGRIVTLPQSVDMHPRAHIYDSVDCKNFLPVWVTADGSTYVANNAEDPTADSPLLRTVPFALMRISLTATNKLKESSRTALVEAGYLEA</sequence>
<dbReference type="InterPro" id="IPR002156">
    <property type="entry name" value="RNaseH_domain"/>
</dbReference>
<accession>A0A7J6L023</accession>
<evidence type="ECO:0000313" key="4">
    <source>
        <dbReference type="Proteomes" id="UP000591131"/>
    </source>
</evidence>
<name>A0A7J6L023_PERCH</name>
<gene>
    <name evidence="3" type="ORF">FOL47_010859</name>
</gene>
<feature type="domain" description="RNase H type-1" evidence="2">
    <location>
        <begin position="359"/>
        <end position="500"/>
    </location>
</feature>
<dbReference type="Proteomes" id="UP000591131">
    <property type="component" value="Unassembled WGS sequence"/>
</dbReference>
<dbReference type="PROSITE" id="PS50878">
    <property type="entry name" value="RT_POL"/>
    <property type="match status" value="1"/>
</dbReference>
<dbReference type="InterPro" id="IPR000477">
    <property type="entry name" value="RT_dom"/>
</dbReference>
<dbReference type="GO" id="GO:0003676">
    <property type="term" value="F:nucleic acid binding"/>
    <property type="evidence" value="ECO:0007669"/>
    <property type="project" value="InterPro"/>
</dbReference>
<dbReference type="GO" id="GO:0004523">
    <property type="term" value="F:RNA-DNA hybrid ribonuclease activity"/>
    <property type="evidence" value="ECO:0007669"/>
    <property type="project" value="InterPro"/>
</dbReference>
<dbReference type="Pfam" id="PF00078">
    <property type="entry name" value="RVT_1"/>
    <property type="match status" value="1"/>
</dbReference>
<dbReference type="SUPFAM" id="SSF53098">
    <property type="entry name" value="Ribonuclease H-like"/>
    <property type="match status" value="2"/>
</dbReference>
<dbReference type="EMBL" id="JAAPAO010000886">
    <property type="protein sequence ID" value="KAF4652770.1"/>
    <property type="molecule type" value="Genomic_DNA"/>
</dbReference>
<evidence type="ECO:0000313" key="3">
    <source>
        <dbReference type="EMBL" id="KAF4652770.1"/>
    </source>
</evidence>
<dbReference type="OrthoDB" id="422540at2759"/>
<dbReference type="Gene3D" id="3.30.420.10">
    <property type="entry name" value="Ribonuclease H-like superfamily/Ribonuclease H"/>
    <property type="match status" value="2"/>
</dbReference>
<dbReference type="InterPro" id="IPR012337">
    <property type="entry name" value="RNaseH-like_sf"/>
</dbReference>
<comment type="caution">
    <text evidence="3">The sequence shown here is derived from an EMBL/GenBank/DDBJ whole genome shotgun (WGS) entry which is preliminary data.</text>
</comment>
<evidence type="ECO:0000259" key="2">
    <source>
        <dbReference type="PROSITE" id="PS50879"/>
    </source>
</evidence>
<dbReference type="CDD" id="cd09276">
    <property type="entry name" value="Rnase_HI_RT_non_LTR"/>
    <property type="match status" value="1"/>
</dbReference>
<dbReference type="Pfam" id="PF00075">
    <property type="entry name" value="RNase_H"/>
    <property type="match status" value="1"/>
</dbReference>
<feature type="non-terminal residue" evidence="3">
    <location>
        <position position="934"/>
    </location>
</feature>
<feature type="domain" description="Reverse transcriptase" evidence="1">
    <location>
        <begin position="1"/>
        <end position="189"/>
    </location>
</feature>
<proteinExistence type="predicted"/>
<keyword evidence="4" id="KW-1185">Reference proteome</keyword>
<evidence type="ECO:0000259" key="1">
    <source>
        <dbReference type="PROSITE" id="PS50878"/>
    </source>
</evidence>